<accession>A0A2M7JCJ9</accession>
<evidence type="ECO:0000313" key="2">
    <source>
        <dbReference type="EMBL" id="PIX17118.1"/>
    </source>
</evidence>
<sequence>MRQIPNYEKAYISGQKLRKYLLSETHAIGKAKAKFFRSLGFNDDNIELFEQELMTIAYTEFVAEEIRTLFDIKYIVDGMLPTPSGISTKIRTIWIVEPHDERPRFITAYPQRMFATDKRSTT</sequence>
<protein>
    <recommendedName>
        <fullName evidence="1">DUF6883 domain-containing protein</fullName>
    </recommendedName>
</protein>
<reference evidence="3" key="1">
    <citation type="submission" date="2017-09" db="EMBL/GenBank/DDBJ databases">
        <title>Depth-based differentiation of microbial function through sediment-hosted aquifers and enrichment of novel symbionts in the deep terrestrial subsurface.</title>
        <authorList>
            <person name="Probst A.J."/>
            <person name="Ladd B."/>
            <person name="Jarett J.K."/>
            <person name="Geller-Mcgrath D.E."/>
            <person name="Sieber C.M.K."/>
            <person name="Emerson J.B."/>
            <person name="Anantharaman K."/>
            <person name="Thomas B.C."/>
            <person name="Malmstrom R."/>
            <person name="Stieglmeier M."/>
            <person name="Klingl A."/>
            <person name="Woyke T."/>
            <person name="Ryan C.M."/>
            <person name="Banfield J.F."/>
        </authorList>
    </citation>
    <scope>NUCLEOTIDE SEQUENCE [LARGE SCALE GENOMIC DNA]</scope>
</reference>
<dbReference type="Pfam" id="PF21814">
    <property type="entry name" value="DUF6883"/>
    <property type="match status" value="1"/>
</dbReference>
<evidence type="ECO:0000259" key="1">
    <source>
        <dbReference type="Pfam" id="PF21814"/>
    </source>
</evidence>
<evidence type="ECO:0000313" key="3">
    <source>
        <dbReference type="Proteomes" id="UP000229297"/>
    </source>
</evidence>
<dbReference type="InterPro" id="IPR049250">
    <property type="entry name" value="DUF6883"/>
</dbReference>
<feature type="domain" description="DUF6883" evidence="1">
    <location>
        <begin position="4"/>
        <end position="111"/>
    </location>
</feature>
<proteinExistence type="predicted"/>
<name>A0A2M7JCJ9_9BACT</name>
<organism evidence="2 3">
    <name type="scientific">Candidatus Desantisbacteria bacterium CG_4_8_14_3_um_filter_40_12</name>
    <dbReference type="NCBI Taxonomy" id="1974545"/>
    <lineage>
        <taxon>Bacteria</taxon>
        <taxon>Candidatus Desantisiibacteriota</taxon>
    </lineage>
</organism>
<comment type="caution">
    <text evidence="2">The sequence shown here is derived from an EMBL/GenBank/DDBJ whole genome shotgun (WGS) entry which is preliminary data.</text>
</comment>
<dbReference type="EMBL" id="PFIC01000135">
    <property type="protein sequence ID" value="PIX17118.1"/>
    <property type="molecule type" value="Genomic_DNA"/>
</dbReference>
<dbReference type="Proteomes" id="UP000229297">
    <property type="component" value="Unassembled WGS sequence"/>
</dbReference>
<gene>
    <name evidence="2" type="ORF">COZ71_05000</name>
</gene>
<dbReference type="AlphaFoldDB" id="A0A2M7JCJ9"/>